<dbReference type="AlphaFoldDB" id="A0A2K8U8F1"/>
<keyword evidence="2" id="KW-1185">Reference proteome</keyword>
<dbReference type="InterPro" id="IPR010106">
    <property type="entry name" value="RpnA"/>
</dbReference>
<evidence type="ECO:0008006" key="3">
    <source>
        <dbReference type="Google" id="ProtNLM"/>
    </source>
</evidence>
<organism evidence="1 2">
    <name type="scientific">Candidatus Thiodictyon syntrophicum</name>
    <dbReference type="NCBI Taxonomy" id="1166950"/>
    <lineage>
        <taxon>Bacteria</taxon>
        <taxon>Pseudomonadati</taxon>
        <taxon>Pseudomonadota</taxon>
        <taxon>Gammaproteobacteria</taxon>
        <taxon>Chromatiales</taxon>
        <taxon>Chromatiaceae</taxon>
        <taxon>Thiodictyon</taxon>
    </lineage>
</organism>
<dbReference type="RefSeq" id="WP_100919579.1">
    <property type="nucleotide sequence ID" value="NZ_CP020370.1"/>
</dbReference>
<dbReference type="PANTHER" id="PTHR41317:SF1">
    <property type="entry name" value="PD-(D_E)XK NUCLEASE FAMILY TRANSPOSASE"/>
    <property type="match status" value="1"/>
</dbReference>
<sequence length="298" mass="34152">MPTRKLISFDWAMKRLLRSKANFGILEGFLSELLRVDVQILEVLESESNRDTADDRSHRLDLKVRNHRGELVLTGVQYERQHDYLSRMLYGSARTLVEHLDAGQPYADLVKVISVNILYFDLGHGEDYIYRGTTRFHGLHKHDELALSLAQRRLFPGREATHELFPEYYLIKVDRFDDIARDTLDEWVYFFKHEAIQDGFSAKGLGEAKEKLDVLKLAPAERAAYERWQDDLHLQASLVASNYGLGKIEGREEGREEGRDEGREERTLEIARAMKANGVAPDVIAQSTGLDHEVIAGL</sequence>
<gene>
    <name evidence="1" type="ORF">THSYN_13220</name>
</gene>
<dbReference type="EMBL" id="CP020370">
    <property type="protein sequence ID" value="AUB81825.1"/>
    <property type="molecule type" value="Genomic_DNA"/>
</dbReference>
<evidence type="ECO:0000313" key="2">
    <source>
        <dbReference type="Proteomes" id="UP000232638"/>
    </source>
</evidence>
<dbReference type="KEGG" id="tsy:THSYN_13220"/>
<dbReference type="NCBIfam" id="TIGR01784">
    <property type="entry name" value="T_den_put_tspse"/>
    <property type="match status" value="1"/>
</dbReference>
<protein>
    <recommendedName>
        <fullName evidence="3">Transposase</fullName>
    </recommendedName>
</protein>
<reference evidence="1 2" key="1">
    <citation type="submission" date="2017-03" db="EMBL/GenBank/DDBJ databases">
        <title>Complete genome sequence of Candidatus 'Thiodictyon syntrophicum' sp. nov. strain Cad16T, a photolithoautotroph purple sulfur bacterium isolated from an alpine meromictic lake.</title>
        <authorList>
            <person name="Luedin S.M."/>
            <person name="Pothier J.F."/>
            <person name="Danza F."/>
            <person name="Storelli N."/>
            <person name="Wittwer M."/>
            <person name="Tonolla M."/>
        </authorList>
    </citation>
    <scope>NUCLEOTIDE SEQUENCE [LARGE SCALE GENOMIC DNA]</scope>
    <source>
        <strain evidence="1 2">Cad16T</strain>
    </source>
</reference>
<dbReference type="Proteomes" id="UP000232638">
    <property type="component" value="Chromosome"/>
</dbReference>
<dbReference type="OrthoDB" id="1793581at2"/>
<proteinExistence type="predicted"/>
<evidence type="ECO:0000313" key="1">
    <source>
        <dbReference type="EMBL" id="AUB81825.1"/>
    </source>
</evidence>
<dbReference type="PANTHER" id="PTHR41317">
    <property type="entry name" value="PD-(D_E)XK NUCLEASE FAMILY TRANSPOSASE"/>
    <property type="match status" value="1"/>
</dbReference>
<dbReference type="Pfam" id="PF12784">
    <property type="entry name" value="PDDEXK_2"/>
    <property type="match status" value="1"/>
</dbReference>
<name>A0A2K8U8F1_9GAMM</name>
<accession>A0A2K8U8F1</accession>